<dbReference type="RefSeq" id="WP_092333306.1">
    <property type="nucleotide sequence ID" value="NZ_FNCP01000011.1"/>
</dbReference>
<reference evidence="3" key="1">
    <citation type="submission" date="2016-10" db="EMBL/GenBank/DDBJ databases">
        <authorList>
            <person name="Varghese N."/>
            <person name="Submissions S."/>
        </authorList>
    </citation>
    <scope>NUCLEOTIDE SEQUENCE [LARGE SCALE GENOMIC DNA]</scope>
    <source>
        <strain evidence="3">DSM 8344</strain>
    </source>
</reference>
<protein>
    <submittedName>
        <fullName evidence="2">Uncharacterized protein</fullName>
    </submittedName>
</protein>
<keyword evidence="1" id="KW-0732">Signal</keyword>
<proteinExistence type="predicted"/>
<sequence>MGRQRTKLISGILSLCMLSLGIAPQLTLAAAAKAGLTNVSKTEQAISEKKLNKNATKVRELTEKRDKYTKHYLNSDGSFTAETSKSSRHYLDAKGKWQDISNKVVPC</sequence>
<evidence type="ECO:0000256" key="1">
    <source>
        <dbReference type="SAM" id="SignalP"/>
    </source>
</evidence>
<organism evidence="2 3">
    <name type="scientific">Desulfosporosinus hippei DSM 8344</name>
    <dbReference type="NCBI Taxonomy" id="1121419"/>
    <lineage>
        <taxon>Bacteria</taxon>
        <taxon>Bacillati</taxon>
        <taxon>Bacillota</taxon>
        <taxon>Clostridia</taxon>
        <taxon>Eubacteriales</taxon>
        <taxon>Desulfitobacteriaceae</taxon>
        <taxon>Desulfosporosinus</taxon>
    </lineage>
</organism>
<dbReference type="EMBL" id="FNCP01000011">
    <property type="protein sequence ID" value="SDH24675.1"/>
    <property type="molecule type" value="Genomic_DNA"/>
</dbReference>
<dbReference type="OrthoDB" id="9771173at2"/>
<feature type="chain" id="PRO_5038705399" evidence="1">
    <location>
        <begin position="30"/>
        <end position="107"/>
    </location>
</feature>
<dbReference type="Proteomes" id="UP000198656">
    <property type="component" value="Unassembled WGS sequence"/>
</dbReference>
<accession>A0A1G8AUL6</accession>
<evidence type="ECO:0000313" key="2">
    <source>
        <dbReference type="EMBL" id="SDH24675.1"/>
    </source>
</evidence>
<dbReference type="AlphaFoldDB" id="A0A1G8AUL6"/>
<feature type="signal peptide" evidence="1">
    <location>
        <begin position="1"/>
        <end position="29"/>
    </location>
</feature>
<name>A0A1G8AUL6_9FIRM</name>
<evidence type="ECO:0000313" key="3">
    <source>
        <dbReference type="Proteomes" id="UP000198656"/>
    </source>
</evidence>
<dbReference type="STRING" id="1121419.SAMN05443529_111126"/>
<gene>
    <name evidence="2" type="ORF">SAMN05443529_111126</name>
</gene>
<keyword evidence="3" id="KW-1185">Reference proteome</keyword>